<name>A0A2H1FCL9_9ARCH</name>
<reference evidence="2" key="1">
    <citation type="submission" date="2017-03" db="EMBL/GenBank/DDBJ databases">
        <authorList>
            <person name="Herbold C."/>
        </authorList>
    </citation>
    <scope>NUCLEOTIDE SEQUENCE [LARGE SCALE GENOMIC DNA]</scope>
</reference>
<dbReference type="OrthoDB" id="10982at2157"/>
<evidence type="ECO:0000313" key="2">
    <source>
        <dbReference type="Proteomes" id="UP000230607"/>
    </source>
</evidence>
<dbReference type="RefSeq" id="WP_157926642.1">
    <property type="nucleotide sequence ID" value="NZ_LT841358.1"/>
</dbReference>
<dbReference type="Proteomes" id="UP000230607">
    <property type="component" value="Chromosome 1"/>
</dbReference>
<sequence length="270" mass="31605">MPNEIDATILENIVEKYHLDKKTMFLINRAWNRIDAIDESETFGYEPVEEFEKKLSHLNRIKEKTVEAFRPFADTYHTSLCAAMGIPMMRSIERSKKIGNYEVFHELFGLTNAKAKRFGLAALYSSIQGQKNKVHDTYNIVFDRDSPWTYRNEAEHMEEYARYHFNSYMINQVIDETSNPFVPVIELYEYGVADCIFMQTEQHGTIRERLATFHPVSIPKIGNVIAVHMTDDEKLVHYRRWGDPYFTINSIKGQTELRIIGIADQRFISD</sequence>
<protein>
    <submittedName>
        <fullName evidence="1">Uncharacterized protein</fullName>
    </submittedName>
</protein>
<organism evidence="1 2">
    <name type="scientific">Candidatus Nitrosotalea okcheonensis</name>
    <dbReference type="NCBI Taxonomy" id="1903276"/>
    <lineage>
        <taxon>Archaea</taxon>
        <taxon>Nitrososphaerota</taxon>
        <taxon>Nitrososphaeria</taxon>
        <taxon>Nitrosotaleales</taxon>
        <taxon>Nitrosotaleaceae</taxon>
        <taxon>Nitrosotalea</taxon>
    </lineage>
</organism>
<dbReference type="EMBL" id="LT841358">
    <property type="protein sequence ID" value="SMH70508.1"/>
    <property type="molecule type" value="Genomic_DNA"/>
</dbReference>
<proteinExistence type="predicted"/>
<gene>
    <name evidence="1" type="ORF">NCS_10315</name>
</gene>
<evidence type="ECO:0000313" key="1">
    <source>
        <dbReference type="EMBL" id="SMH70508.1"/>
    </source>
</evidence>
<accession>A0A2H1FCL9</accession>
<dbReference type="AlphaFoldDB" id="A0A2H1FCL9"/>
<keyword evidence="2" id="KW-1185">Reference proteome</keyword>